<proteinExistence type="predicted"/>
<dbReference type="PRINTS" id="PR01438">
    <property type="entry name" value="UNVRSLSTRESS"/>
</dbReference>
<dbReference type="AlphaFoldDB" id="A0ABD1Z2S8"/>
<dbReference type="Gene3D" id="3.40.50.620">
    <property type="entry name" value="HUPs"/>
    <property type="match status" value="1"/>
</dbReference>
<protein>
    <recommendedName>
        <fullName evidence="1">UspA domain-containing protein</fullName>
    </recommendedName>
</protein>
<dbReference type="PANTHER" id="PTHR46100">
    <property type="entry name" value="IMP2'P"/>
    <property type="match status" value="1"/>
</dbReference>
<dbReference type="InterPro" id="IPR014729">
    <property type="entry name" value="Rossmann-like_a/b/a_fold"/>
</dbReference>
<keyword evidence="3" id="KW-1185">Reference proteome</keyword>
<dbReference type="SUPFAM" id="SSF52402">
    <property type="entry name" value="Adenine nucleotide alpha hydrolases-like"/>
    <property type="match status" value="1"/>
</dbReference>
<reference evidence="2 3" key="1">
    <citation type="submission" date="2024-09" db="EMBL/GenBank/DDBJ databases">
        <title>Chromosome-scale assembly of Riccia fluitans.</title>
        <authorList>
            <person name="Paukszto L."/>
            <person name="Sawicki J."/>
            <person name="Karawczyk K."/>
            <person name="Piernik-Szablinska J."/>
            <person name="Szczecinska M."/>
            <person name="Mazdziarz M."/>
        </authorList>
    </citation>
    <scope>NUCLEOTIDE SEQUENCE [LARGE SCALE GENOMIC DNA]</scope>
    <source>
        <strain evidence="2">Rf_01</strain>
        <tissue evidence="2">Aerial parts of the thallus</tissue>
    </source>
</reference>
<dbReference type="Pfam" id="PF00582">
    <property type="entry name" value="Usp"/>
    <property type="match status" value="1"/>
</dbReference>
<name>A0ABD1Z2S8_9MARC</name>
<organism evidence="2 3">
    <name type="scientific">Riccia fluitans</name>
    <dbReference type="NCBI Taxonomy" id="41844"/>
    <lineage>
        <taxon>Eukaryota</taxon>
        <taxon>Viridiplantae</taxon>
        <taxon>Streptophyta</taxon>
        <taxon>Embryophyta</taxon>
        <taxon>Marchantiophyta</taxon>
        <taxon>Marchantiopsida</taxon>
        <taxon>Marchantiidae</taxon>
        <taxon>Marchantiales</taxon>
        <taxon>Ricciaceae</taxon>
        <taxon>Riccia</taxon>
    </lineage>
</organism>
<evidence type="ECO:0000259" key="1">
    <source>
        <dbReference type="Pfam" id="PF00582"/>
    </source>
</evidence>
<feature type="domain" description="UspA" evidence="1">
    <location>
        <begin position="4"/>
        <end position="159"/>
    </location>
</feature>
<dbReference type="Proteomes" id="UP001605036">
    <property type="component" value="Unassembled WGS sequence"/>
</dbReference>
<evidence type="ECO:0000313" key="3">
    <source>
        <dbReference type="Proteomes" id="UP001605036"/>
    </source>
</evidence>
<evidence type="ECO:0000313" key="2">
    <source>
        <dbReference type="EMBL" id="KAL2642081.1"/>
    </source>
</evidence>
<sequence>MAERHLGICVDFSPGSDNALKWTMDNVVRDNDSVFLVCVNKNKNIDATKLSMWGASGSPAIPFAEFQDPNVVKNYGLAPVSQEFLGIITDVIKKKKNLNIFAKIYYGDAREKIIQAIRDIPLHAVFMGSRGLSRLEKVIMGSVTLHVVNHSTIPVTVVKSSGESARR</sequence>
<dbReference type="PANTHER" id="PTHR46100:SF4">
    <property type="entry name" value="USPA DOMAIN-CONTAINING PROTEIN"/>
    <property type="match status" value="1"/>
</dbReference>
<comment type="caution">
    <text evidence="2">The sequence shown here is derived from an EMBL/GenBank/DDBJ whole genome shotgun (WGS) entry which is preliminary data.</text>
</comment>
<accession>A0ABD1Z2S8</accession>
<dbReference type="EMBL" id="JBHFFA010000002">
    <property type="protein sequence ID" value="KAL2642081.1"/>
    <property type="molecule type" value="Genomic_DNA"/>
</dbReference>
<dbReference type="CDD" id="cd23659">
    <property type="entry name" value="USP_At3g01520-like"/>
    <property type="match status" value="1"/>
</dbReference>
<dbReference type="InterPro" id="IPR006015">
    <property type="entry name" value="Universal_stress_UspA"/>
</dbReference>
<dbReference type="InterPro" id="IPR006016">
    <property type="entry name" value="UspA"/>
</dbReference>
<gene>
    <name evidence="2" type="ORF">R1flu_009668</name>
</gene>